<protein>
    <recommendedName>
        <fullName evidence="8">Xylanase</fullName>
    </recommendedName>
</protein>
<dbReference type="RefSeq" id="WP_173055835.1">
    <property type="nucleotide sequence ID" value="NZ_BAABGO010000006.1"/>
</dbReference>
<dbReference type="EMBL" id="BLPF01000001">
    <property type="protein sequence ID" value="GFJ78060.1"/>
    <property type="molecule type" value="Genomic_DNA"/>
</dbReference>
<organism evidence="6 7">
    <name type="scientific">Phytohabitans houttuyneae</name>
    <dbReference type="NCBI Taxonomy" id="1076126"/>
    <lineage>
        <taxon>Bacteria</taxon>
        <taxon>Bacillati</taxon>
        <taxon>Actinomycetota</taxon>
        <taxon>Actinomycetes</taxon>
        <taxon>Micromonosporales</taxon>
        <taxon>Micromonosporaceae</taxon>
    </lineage>
</organism>
<dbReference type="AlphaFoldDB" id="A0A6V8K3G7"/>
<comment type="caution">
    <text evidence="6">The sequence shown here is derived from an EMBL/GenBank/DDBJ whole genome shotgun (WGS) entry which is preliminary data.</text>
</comment>
<feature type="domain" description="Glycosyl hydrolase family 30 beta sandwich" evidence="5">
    <location>
        <begin position="367"/>
        <end position="427"/>
    </location>
</feature>
<sequence length="455" mass="49594">MADSTVFINVDQSVRHQAIDGFGFCEAFQRATIMRGSRGLPPAKQREVLDLLLSTTHGAGFSILRLGIGSSGDEVYDHMRSIAPISPGGPEAPMKYEWDADDSGQLWLAQRAAEYGVRQYYACAWSAPGYMMSNGKDTGGGFLNGLPGTPQGQPDWRARYAEYLLEYVRCYRREGIEITHLGFTNEPDLFLVKRPDEIHYAAMRMDYAQVVDFVKVLGRAVERSDLPVSIVCCDAMSWAQQARYTAAIEADPEAAARVAVHAGHNYAEPARSRLPTARKTWMSEWEPDVGGNTWIPGWDTGNRSDGIQLANDIHDALTAANVSGYIYWLGASVGGTRALIQLDGARYHVSKRLWAMAGYSRFIRPEAVRVEATADDSTVKVSAFVNPAGPVVVNLINGGAERPARFGSLGRHATEGVTAYVTDEARSMAPVSVDWSDGGPAVLLPARSLTTLVLA</sequence>
<dbReference type="PANTHER" id="PTHR11069:SF23">
    <property type="entry name" value="LYSOSOMAL ACID GLUCOSYLCERAMIDASE"/>
    <property type="match status" value="1"/>
</dbReference>
<dbReference type="InterPro" id="IPR033452">
    <property type="entry name" value="GH30_C"/>
</dbReference>
<reference evidence="6 7" key="1">
    <citation type="submission" date="2020-03" db="EMBL/GenBank/DDBJ databases">
        <title>Whole genome shotgun sequence of Phytohabitans houttuyneae NBRC 108639.</title>
        <authorList>
            <person name="Komaki H."/>
            <person name="Tamura T."/>
        </authorList>
    </citation>
    <scope>NUCLEOTIDE SEQUENCE [LARGE SCALE GENOMIC DNA]</scope>
    <source>
        <strain evidence="6 7">NBRC 108639</strain>
    </source>
</reference>
<evidence type="ECO:0000256" key="1">
    <source>
        <dbReference type="ARBA" id="ARBA00005382"/>
    </source>
</evidence>
<evidence type="ECO:0000313" key="7">
    <source>
        <dbReference type="Proteomes" id="UP000482800"/>
    </source>
</evidence>
<evidence type="ECO:0008006" key="8">
    <source>
        <dbReference type="Google" id="ProtNLM"/>
    </source>
</evidence>
<dbReference type="GO" id="GO:0004348">
    <property type="term" value="F:glucosylceramidase activity"/>
    <property type="evidence" value="ECO:0007669"/>
    <property type="project" value="InterPro"/>
</dbReference>
<dbReference type="GO" id="GO:0016020">
    <property type="term" value="C:membrane"/>
    <property type="evidence" value="ECO:0007669"/>
    <property type="project" value="GOC"/>
</dbReference>
<dbReference type="Gene3D" id="3.20.20.80">
    <property type="entry name" value="Glycosidases"/>
    <property type="match status" value="1"/>
</dbReference>
<dbReference type="GO" id="GO:0006680">
    <property type="term" value="P:glucosylceramide catabolic process"/>
    <property type="evidence" value="ECO:0007669"/>
    <property type="project" value="TreeGrafter"/>
</dbReference>
<gene>
    <name evidence="6" type="ORF">Phou_022400</name>
</gene>
<dbReference type="Pfam" id="PF14587">
    <property type="entry name" value="Glyco_hydr_30_2"/>
    <property type="match status" value="1"/>
</dbReference>
<evidence type="ECO:0000259" key="5">
    <source>
        <dbReference type="Pfam" id="PF17189"/>
    </source>
</evidence>
<dbReference type="Proteomes" id="UP000482800">
    <property type="component" value="Unassembled WGS sequence"/>
</dbReference>
<name>A0A6V8K3G7_9ACTN</name>
<dbReference type="Gene3D" id="2.60.40.1180">
    <property type="entry name" value="Golgi alpha-mannosidase II"/>
    <property type="match status" value="1"/>
</dbReference>
<evidence type="ECO:0000256" key="3">
    <source>
        <dbReference type="ARBA" id="ARBA00022801"/>
    </source>
</evidence>
<keyword evidence="7" id="KW-1185">Reference proteome</keyword>
<dbReference type="InterPro" id="IPR013780">
    <property type="entry name" value="Glyco_hydro_b"/>
</dbReference>
<reference evidence="6 7" key="2">
    <citation type="submission" date="2020-03" db="EMBL/GenBank/DDBJ databases">
        <authorList>
            <person name="Ichikawa N."/>
            <person name="Kimura A."/>
            <person name="Kitahashi Y."/>
            <person name="Uohara A."/>
        </authorList>
    </citation>
    <scope>NUCLEOTIDE SEQUENCE [LARGE SCALE GENOMIC DNA]</scope>
    <source>
        <strain evidence="6 7">NBRC 108639</strain>
    </source>
</reference>
<evidence type="ECO:0000313" key="6">
    <source>
        <dbReference type="EMBL" id="GFJ78060.1"/>
    </source>
</evidence>
<accession>A0A6V8K3G7</accession>
<evidence type="ECO:0000256" key="2">
    <source>
        <dbReference type="ARBA" id="ARBA00022729"/>
    </source>
</evidence>
<dbReference type="Pfam" id="PF17189">
    <property type="entry name" value="Glyco_hydro_30C"/>
    <property type="match status" value="1"/>
</dbReference>
<dbReference type="InterPro" id="IPR039514">
    <property type="entry name" value="6GAL-like"/>
</dbReference>
<dbReference type="InterPro" id="IPR001139">
    <property type="entry name" value="Glyco_hydro_30"/>
</dbReference>
<dbReference type="PANTHER" id="PTHR11069">
    <property type="entry name" value="GLUCOSYLCERAMIDASE"/>
    <property type="match status" value="1"/>
</dbReference>
<dbReference type="InterPro" id="IPR017853">
    <property type="entry name" value="GH"/>
</dbReference>
<comment type="similarity">
    <text evidence="1">Belongs to the glycosyl hydrolase 30 family.</text>
</comment>
<evidence type="ECO:0000259" key="4">
    <source>
        <dbReference type="Pfam" id="PF14587"/>
    </source>
</evidence>
<keyword evidence="3" id="KW-0378">Hydrolase</keyword>
<keyword evidence="2" id="KW-0732">Signal</keyword>
<feature type="domain" description="Endo-beta-1,6-galactanase-like" evidence="4">
    <location>
        <begin position="6"/>
        <end position="239"/>
    </location>
</feature>
<dbReference type="SUPFAM" id="SSF51445">
    <property type="entry name" value="(Trans)glycosidases"/>
    <property type="match status" value="1"/>
</dbReference>
<proteinExistence type="inferred from homology"/>